<organism evidence="3 4">
    <name type="scientific">Solanum commersonii</name>
    <name type="common">Commerson's wild potato</name>
    <name type="synonym">Commerson's nightshade</name>
    <dbReference type="NCBI Taxonomy" id="4109"/>
    <lineage>
        <taxon>Eukaryota</taxon>
        <taxon>Viridiplantae</taxon>
        <taxon>Streptophyta</taxon>
        <taxon>Embryophyta</taxon>
        <taxon>Tracheophyta</taxon>
        <taxon>Spermatophyta</taxon>
        <taxon>Magnoliopsida</taxon>
        <taxon>eudicotyledons</taxon>
        <taxon>Gunneridae</taxon>
        <taxon>Pentapetalae</taxon>
        <taxon>asterids</taxon>
        <taxon>lamiids</taxon>
        <taxon>Solanales</taxon>
        <taxon>Solanaceae</taxon>
        <taxon>Solanoideae</taxon>
        <taxon>Solaneae</taxon>
        <taxon>Solanum</taxon>
    </lineage>
</organism>
<gene>
    <name evidence="3" type="ORF">H5410_046724</name>
</gene>
<dbReference type="Proteomes" id="UP000824120">
    <property type="component" value="Chromosome 9"/>
</dbReference>
<dbReference type="EMBL" id="JACXVP010000009">
    <property type="protein sequence ID" value="KAG5586290.1"/>
    <property type="molecule type" value="Genomic_DNA"/>
</dbReference>
<keyword evidence="1" id="KW-0175">Coiled coil</keyword>
<sequence>MAVDESNNHDEMVETSNNATDDVGIVETSTGKEFTPNGLEAEGRSNVEPYVGMEFESEEAAKAYYSTYATHLGFIMRVDAFRRSMRNGELVWRRLVCNKEGFSQSRQSQNGKKKCRAIREGCKAMIIVKKEQSGKWLVAKLVKEHSHALVVKPINTPKGAVLCQTPNRSQQFAVLIETCYMCKKEAETPRHLLHCEVASKLWSMFFCLSGINWTTPLTVKDAYESWSLWKVDKAIKKIWIMIHLVFLVYLDDKDVKIRELTAELQKERKRSAALQEQLDMLLKDMEDHSDQLSKNINGIVKSVKELESRKNAKVVLPNLTPAKLARQDVTIKIQGP</sequence>
<dbReference type="PANTHER" id="PTHR46328:SF14">
    <property type="entry name" value="FAR-RED IMPAIRED RESPONSIVE (FAR1) FAMILY PROTEIN"/>
    <property type="match status" value="1"/>
</dbReference>
<keyword evidence="4" id="KW-1185">Reference proteome</keyword>
<feature type="non-terminal residue" evidence="3">
    <location>
        <position position="336"/>
    </location>
</feature>
<evidence type="ECO:0000256" key="1">
    <source>
        <dbReference type="SAM" id="Coils"/>
    </source>
</evidence>
<dbReference type="AlphaFoldDB" id="A0A9J5XF47"/>
<proteinExistence type="predicted"/>
<protein>
    <recommendedName>
        <fullName evidence="2">FAR1 domain-containing protein</fullName>
    </recommendedName>
</protein>
<dbReference type="Pfam" id="PF03101">
    <property type="entry name" value="FAR1"/>
    <property type="match status" value="1"/>
</dbReference>
<accession>A0A9J5XF47</accession>
<feature type="domain" description="FAR1" evidence="2">
    <location>
        <begin position="64"/>
        <end position="150"/>
    </location>
</feature>
<dbReference type="OrthoDB" id="1886686at2759"/>
<evidence type="ECO:0000313" key="3">
    <source>
        <dbReference type="EMBL" id="KAG5586290.1"/>
    </source>
</evidence>
<dbReference type="PANTHER" id="PTHR46328">
    <property type="entry name" value="FAR-RED IMPAIRED RESPONSIVE (FAR1) FAMILY PROTEIN-RELATED"/>
    <property type="match status" value="1"/>
</dbReference>
<evidence type="ECO:0000259" key="2">
    <source>
        <dbReference type="Pfam" id="PF03101"/>
    </source>
</evidence>
<evidence type="ECO:0000313" key="4">
    <source>
        <dbReference type="Proteomes" id="UP000824120"/>
    </source>
</evidence>
<feature type="coiled-coil region" evidence="1">
    <location>
        <begin position="250"/>
        <end position="291"/>
    </location>
</feature>
<dbReference type="InterPro" id="IPR004330">
    <property type="entry name" value="FAR1_DNA_bnd_dom"/>
</dbReference>
<name>A0A9J5XF47_SOLCO</name>
<comment type="caution">
    <text evidence="3">The sequence shown here is derived from an EMBL/GenBank/DDBJ whole genome shotgun (WGS) entry which is preliminary data.</text>
</comment>
<reference evidence="3 4" key="1">
    <citation type="submission" date="2020-09" db="EMBL/GenBank/DDBJ databases">
        <title>De no assembly of potato wild relative species, Solanum commersonii.</title>
        <authorList>
            <person name="Cho K."/>
        </authorList>
    </citation>
    <scope>NUCLEOTIDE SEQUENCE [LARGE SCALE GENOMIC DNA]</scope>
    <source>
        <strain evidence="3">LZ3.2</strain>
        <tissue evidence="3">Leaf</tissue>
    </source>
</reference>